<reference evidence="1" key="1">
    <citation type="submission" date="2017-05" db="UniProtKB">
        <authorList>
            <consortium name="EnsemblMetazoa"/>
        </authorList>
    </citation>
    <scope>IDENTIFICATION</scope>
</reference>
<protein>
    <submittedName>
        <fullName evidence="1">Uncharacterized protein</fullName>
    </submittedName>
</protein>
<proteinExistence type="predicted"/>
<evidence type="ECO:0000313" key="1">
    <source>
        <dbReference type="EnsemblMetazoa" id="Aqu2.1.34264_001"/>
    </source>
</evidence>
<dbReference type="EnsemblMetazoa" id="Aqu2.1.34264_001">
    <property type="protein sequence ID" value="Aqu2.1.34264_001"/>
    <property type="gene ID" value="Aqu2.1.34264"/>
</dbReference>
<dbReference type="AlphaFoldDB" id="A0A1X7V392"/>
<dbReference type="InParanoid" id="A0A1X7V392"/>
<organism evidence="1">
    <name type="scientific">Amphimedon queenslandica</name>
    <name type="common">Sponge</name>
    <dbReference type="NCBI Taxonomy" id="400682"/>
    <lineage>
        <taxon>Eukaryota</taxon>
        <taxon>Metazoa</taxon>
        <taxon>Porifera</taxon>
        <taxon>Demospongiae</taxon>
        <taxon>Heteroscleromorpha</taxon>
        <taxon>Haplosclerida</taxon>
        <taxon>Niphatidae</taxon>
        <taxon>Amphimedon</taxon>
    </lineage>
</organism>
<sequence length="91" mass="9106">MGSCLTFSSPSGPFTLTLALFIFSGPRAIKNSPGVPTVSGPSTAGPYKFGLLSNGIFRPANKSVLVSITAICGSAMTAPSASMGTVYGESA</sequence>
<name>A0A1X7V392_AMPQE</name>
<accession>A0A1X7V392</accession>